<sequence length="659" mass="74874">MPLLEKMDMNLSKIEEATQHFKNLDPTPTQNDVVTPVDEDYTPAKEDIISDENAHGGPQDINSAVSYDENDSVKENGNVLSVIQPHNLLPQPEAPPGIAVIVSPRDLNRSKSMPENFDMPAIGKFFREKSNSLSSAITKRLSSMRESLDDEKVPKSESPVTEFNLSGLKVIVNLKPPAEQQQQQGKTKLLGRVSFFSRSNCRDCTAVRSFLRKENLNYVEINVDVYREREKELIERTGSATVPQIFLNEKLLGGLVALNSLRNSGMLEKKLEDMLAGKCPEDAPAPPVYGFDDHEEEERNDEMVEIVRILRQRLPIQDRIMRLKLVKNCFSGGELVEVLIHHLDCGRRKAVEIGKKLSRRHFIHHVFGENEFEDGNHFYRFLEHEPFIPKSYNFRGSTNDNEPKDAAVLGQRLGKVMSALLESYAFDDRHHLDYVGISNSEEFRRYINLVQDLHRVNILTLTADEKLAFFLNLHNAMAIHAVIRVGHPGGMIDRRAFFSEFQYIVGGFSYSLSGLKDGILRSNRRAPFSLMRPFPSGDERLEMAFSKVNPLIHFGLCNATRSSPAVKFFAPQSVESELRYAAREYFQRDDGMQVDLAKRTVYLNRMIKWYSADFGQEKEILKWITGYLDATKAGLLTHLMGDGGPVNVVYQSFDWSLNA</sequence>
<dbReference type="InterPro" id="IPR006869">
    <property type="entry name" value="DUF547"/>
</dbReference>
<dbReference type="Pfam" id="PF04784">
    <property type="entry name" value="DUF547"/>
    <property type="match status" value="1"/>
</dbReference>
<dbReference type="InterPro" id="IPR000591">
    <property type="entry name" value="DEP_dom"/>
</dbReference>
<dbReference type="SUPFAM" id="SSF52833">
    <property type="entry name" value="Thioredoxin-like"/>
    <property type="match status" value="1"/>
</dbReference>
<feature type="domain" description="DEP" evidence="1">
    <location>
        <begin position="310"/>
        <end position="383"/>
    </location>
</feature>
<evidence type="ECO:0000313" key="3">
    <source>
        <dbReference type="RefSeq" id="XP_009782543.1"/>
    </source>
</evidence>
<dbReference type="AlphaFoldDB" id="A0A1U7WVB0"/>
<dbReference type="RefSeq" id="XP_009782543.1">
    <property type="nucleotide sequence ID" value="XM_009784241.1"/>
</dbReference>
<dbReference type="PROSITE" id="PS50186">
    <property type="entry name" value="DEP"/>
    <property type="match status" value="1"/>
</dbReference>
<dbReference type="Pfam" id="PF00462">
    <property type="entry name" value="Glutaredoxin"/>
    <property type="match status" value="1"/>
</dbReference>
<keyword evidence="2" id="KW-1185">Reference proteome</keyword>
<protein>
    <submittedName>
        <fullName evidence="3">Uncharacterized protein LOC104231274 isoform X2</fullName>
    </submittedName>
</protein>
<dbReference type="GeneID" id="104231274"/>
<evidence type="ECO:0000313" key="2">
    <source>
        <dbReference type="Proteomes" id="UP000189701"/>
    </source>
</evidence>
<dbReference type="GO" id="GO:0035556">
    <property type="term" value="P:intracellular signal transduction"/>
    <property type="evidence" value="ECO:0007669"/>
    <property type="project" value="InterPro"/>
</dbReference>
<dbReference type="InterPro" id="IPR036390">
    <property type="entry name" value="WH_DNA-bd_sf"/>
</dbReference>
<dbReference type="SUPFAM" id="SSF46785">
    <property type="entry name" value="Winged helix' DNA-binding domain"/>
    <property type="match status" value="1"/>
</dbReference>
<dbReference type="Pfam" id="PF00610">
    <property type="entry name" value="DEP"/>
    <property type="match status" value="1"/>
</dbReference>
<organism evidence="2 3">
    <name type="scientific">Nicotiana sylvestris</name>
    <name type="common">Wood tobacco</name>
    <name type="synonym">South American tobacco</name>
    <dbReference type="NCBI Taxonomy" id="4096"/>
    <lineage>
        <taxon>Eukaryota</taxon>
        <taxon>Viridiplantae</taxon>
        <taxon>Streptophyta</taxon>
        <taxon>Embryophyta</taxon>
        <taxon>Tracheophyta</taxon>
        <taxon>Spermatophyta</taxon>
        <taxon>Magnoliopsida</taxon>
        <taxon>eudicotyledons</taxon>
        <taxon>Gunneridae</taxon>
        <taxon>Pentapetalae</taxon>
        <taxon>asterids</taxon>
        <taxon>lamiids</taxon>
        <taxon>Solanales</taxon>
        <taxon>Solanaceae</taxon>
        <taxon>Nicotianoideae</taxon>
        <taxon>Nicotianeae</taxon>
        <taxon>Nicotiana</taxon>
    </lineage>
</organism>
<dbReference type="PANTHER" id="PTHR46361">
    <property type="entry name" value="ELECTRON CARRIER/ PROTEIN DISULFIDE OXIDOREDUCTASE"/>
    <property type="match status" value="1"/>
</dbReference>
<reference evidence="3" key="2">
    <citation type="submission" date="2025-08" db="UniProtKB">
        <authorList>
            <consortium name="RefSeq"/>
        </authorList>
    </citation>
    <scope>IDENTIFICATION</scope>
    <source>
        <tissue evidence="3">Leaf</tissue>
    </source>
</reference>
<gene>
    <name evidence="3" type="primary">LOC104231274</name>
</gene>
<dbReference type="Gene3D" id="3.40.30.10">
    <property type="entry name" value="Glutaredoxin"/>
    <property type="match status" value="1"/>
</dbReference>
<proteinExistence type="predicted"/>
<dbReference type="Proteomes" id="UP000189701">
    <property type="component" value="Unplaced"/>
</dbReference>
<dbReference type="SMART" id="SM00049">
    <property type="entry name" value="DEP"/>
    <property type="match status" value="1"/>
</dbReference>
<dbReference type="PANTHER" id="PTHR46361:SF1">
    <property type="entry name" value="F26K24.21 PROTEIN"/>
    <property type="match status" value="1"/>
</dbReference>
<dbReference type="PROSITE" id="PS51354">
    <property type="entry name" value="GLUTAREDOXIN_2"/>
    <property type="match status" value="1"/>
</dbReference>
<dbReference type="InterPro" id="IPR002109">
    <property type="entry name" value="Glutaredoxin"/>
</dbReference>
<dbReference type="InterPro" id="IPR036388">
    <property type="entry name" value="WH-like_DNA-bd_sf"/>
</dbReference>
<accession>A0A1U7WVB0</accession>
<reference evidence="2" key="1">
    <citation type="journal article" date="2013" name="Genome Biol.">
        <title>Reference genomes and transcriptomes of Nicotiana sylvestris and Nicotiana tomentosiformis.</title>
        <authorList>
            <person name="Sierro N."/>
            <person name="Battey J.N."/>
            <person name="Ouadi S."/>
            <person name="Bovet L."/>
            <person name="Goepfert S."/>
            <person name="Bakaher N."/>
            <person name="Peitsch M.C."/>
            <person name="Ivanov N.V."/>
        </authorList>
    </citation>
    <scope>NUCLEOTIDE SEQUENCE [LARGE SCALE GENOMIC DNA]</scope>
</reference>
<evidence type="ECO:0000259" key="1">
    <source>
        <dbReference type="PROSITE" id="PS50186"/>
    </source>
</evidence>
<dbReference type="CDD" id="cd04371">
    <property type="entry name" value="DEP"/>
    <property type="match status" value="1"/>
</dbReference>
<dbReference type="InterPro" id="IPR036249">
    <property type="entry name" value="Thioredoxin-like_sf"/>
</dbReference>
<name>A0A1U7WVB0_NICSY</name>
<dbReference type="Gene3D" id="1.10.10.10">
    <property type="entry name" value="Winged helix-like DNA-binding domain superfamily/Winged helix DNA-binding domain"/>
    <property type="match status" value="1"/>
</dbReference>